<keyword evidence="1" id="KW-0812">Transmembrane</keyword>
<keyword evidence="3" id="KW-1185">Reference proteome</keyword>
<proteinExistence type="predicted"/>
<dbReference type="AlphaFoldDB" id="C2KZM8"/>
<sequence length="49" mass="5885">MGYNNFLFIFSSVFRKNPLLTVGDFLFLFCFFLFFMNYIEGTKTSVIFF</sequence>
<reference evidence="2 3" key="1">
    <citation type="submission" date="2009-04" db="EMBL/GenBank/DDBJ databases">
        <authorList>
            <person name="Qin X."/>
            <person name="Bachman B."/>
            <person name="Battles P."/>
            <person name="Bell A."/>
            <person name="Bess C."/>
            <person name="Bickham C."/>
            <person name="Chaboub L."/>
            <person name="Chen D."/>
            <person name="Coyle M."/>
            <person name="Deiros D.R."/>
            <person name="Dinh H."/>
            <person name="Forbes L."/>
            <person name="Fowler G."/>
            <person name="Francisco L."/>
            <person name="Fu Q."/>
            <person name="Gubbala S."/>
            <person name="Hale W."/>
            <person name="Han Y."/>
            <person name="Hemphill L."/>
            <person name="Highlander S.K."/>
            <person name="Hirani K."/>
            <person name="Hogues M."/>
            <person name="Jackson L."/>
            <person name="Jakkamsetti A."/>
            <person name="Javaid M."/>
            <person name="Jiang H."/>
            <person name="Korchina V."/>
            <person name="Kovar C."/>
            <person name="Lara F."/>
            <person name="Lee S."/>
            <person name="Mata R."/>
            <person name="Mathew T."/>
            <person name="Moen C."/>
            <person name="Morales K."/>
            <person name="Munidasa M."/>
            <person name="Nazareth L."/>
            <person name="Ngo R."/>
            <person name="Nguyen L."/>
            <person name="Okwuonu G."/>
            <person name="Ongeri F."/>
            <person name="Patil S."/>
            <person name="Petrosino J."/>
            <person name="Pham C."/>
            <person name="Pham P."/>
            <person name="Pu L.-L."/>
            <person name="Puazo M."/>
            <person name="Raj R."/>
            <person name="Reid J."/>
            <person name="Rouhana J."/>
            <person name="Saada N."/>
            <person name="Shang Y."/>
            <person name="Simmons D."/>
            <person name="Thornton R."/>
            <person name="Warren J."/>
            <person name="Weissenberger G."/>
            <person name="Zhang J."/>
            <person name="Zhang L."/>
            <person name="Zhou C."/>
            <person name="Zhu D."/>
            <person name="Muzny D."/>
            <person name="Worley K."/>
            <person name="Gibbs R."/>
        </authorList>
    </citation>
    <scope>NUCLEOTIDE SEQUENCE [LARGE SCALE GENOMIC DNA]</scope>
    <source>
        <strain evidence="2 3">F0268</strain>
    </source>
</reference>
<accession>C2KZM8</accession>
<evidence type="ECO:0000256" key="1">
    <source>
        <dbReference type="SAM" id="Phobius"/>
    </source>
</evidence>
<protein>
    <submittedName>
        <fullName evidence="2">Uncharacterized protein</fullName>
    </submittedName>
</protein>
<keyword evidence="1" id="KW-0472">Membrane</keyword>
<name>C2KZM8_9FIRM</name>
<organism evidence="2 3">
    <name type="scientific">Oribacterium sinus F0268</name>
    <dbReference type="NCBI Taxonomy" id="585501"/>
    <lineage>
        <taxon>Bacteria</taxon>
        <taxon>Bacillati</taxon>
        <taxon>Bacillota</taxon>
        <taxon>Clostridia</taxon>
        <taxon>Lachnospirales</taxon>
        <taxon>Lachnospiraceae</taxon>
        <taxon>Oribacterium</taxon>
    </lineage>
</organism>
<feature type="transmembrane region" description="Helical" evidence="1">
    <location>
        <begin position="20"/>
        <end position="39"/>
    </location>
</feature>
<evidence type="ECO:0000313" key="3">
    <source>
        <dbReference type="Proteomes" id="UP000004121"/>
    </source>
</evidence>
<dbReference type="InParanoid" id="C2KZM8"/>
<keyword evidence="1" id="KW-1133">Transmembrane helix</keyword>
<gene>
    <name evidence="2" type="ORF">HMPREF6123_1947</name>
</gene>
<dbReference type="Proteomes" id="UP000004121">
    <property type="component" value="Unassembled WGS sequence"/>
</dbReference>
<evidence type="ECO:0000313" key="2">
    <source>
        <dbReference type="EMBL" id="EEJ50796.1"/>
    </source>
</evidence>
<comment type="caution">
    <text evidence="2">The sequence shown here is derived from an EMBL/GenBank/DDBJ whole genome shotgun (WGS) entry which is preliminary data.</text>
</comment>
<dbReference type="HOGENOM" id="CLU_3138465_0_0_9"/>
<dbReference type="EMBL" id="ACKX01000190">
    <property type="protein sequence ID" value="EEJ50796.1"/>
    <property type="molecule type" value="Genomic_DNA"/>
</dbReference>